<dbReference type="GO" id="GO:0015293">
    <property type="term" value="F:symporter activity"/>
    <property type="evidence" value="ECO:0007669"/>
    <property type="project" value="UniProtKB-KW"/>
</dbReference>
<sequence length="164" mass="18424">MVRGIICLLVAAVVTLYSYNLLSLVLEHYADIGQRQLRFRDMARDILAFFSVAVSGYWEFGKKAQATVLVNFMVDGKPLLPTWVLLMTNVFALLQLTAFCIVNLQPTSDVLERKFADPKRGEFSIRNVLPKARPTILTNFMGDGKPLLPSVIQLLHSYAIGCHH</sequence>
<evidence type="ECO:0000256" key="1">
    <source>
        <dbReference type="ARBA" id="ARBA00004127"/>
    </source>
</evidence>
<dbReference type="EMBL" id="JAAWWB010000020">
    <property type="protein sequence ID" value="KAG6758576.1"/>
    <property type="molecule type" value="Genomic_DNA"/>
</dbReference>
<keyword evidence="3" id="KW-0769">Symport</keyword>
<keyword evidence="4" id="KW-0472">Membrane</keyword>
<evidence type="ECO:0000256" key="2">
    <source>
        <dbReference type="ARBA" id="ARBA00022448"/>
    </source>
</evidence>
<evidence type="ECO:0000256" key="3">
    <source>
        <dbReference type="ARBA" id="ARBA00022847"/>
    </source>
</evidence>
<protein>
    <submittedName>
        <fullName evidence="5">Uncharacterized protein</fullName>
    </submittedName>
</protein>
<gene>
    <name evidence="5" type="ORF">POTOM_038935</name>
</gene>
<accession>A0A8X7YX21</accession>
<dbReference type="OrthoDB" id="40134at2759"/>
<feature type="transmembrane region" description="Helical" evidence="4">
    <location>
        <begin position="42"/>
        <end position="60"/>
    </location>
</feature>
<keyword evidence="4" id="KW-0812">Transmembrane</keyword>
<keyword evidence="6" id="KW-1185">Reference proteome</keyword>
<dbReference type="AlphaFoldDB" id="A0A8X7YX21"/>
<name>A0A8X7YX21_POPTO</name>
<dbReference type="PANTHER" id="PTHR48017">
    <property type="entry name" value="OS05G0424000 PROTEIN-RELATED"/>
    <property type="match status" value="1"/>
</dbReference>
<comment type="subcellular location">
    <subcellularLocation>
        <location evidence="1">Endomembrane system</location>
        <topology evidence="1">Multi-pass membrane protein</topology>
    </subcellularLocation>
</comment>
<evidence type="ECO:0000256" key="4">
    <source>
        <dbReference type="SAM" id="Phobius"/>
    </source>
</evidence>
<keyword evidence="2" id="KW-0813">Transport</keyword>
<feature type="transmembrane region" description="Helical" evidence="4">
    <location>
        <begin position="6"/>
        <end position="30"/>
    </location>
</feature>
<dbReference type="Proteomes" id="UP000886885">
    <property type="component" value="Chromosome 10D"/>
</dbReference>
<evidence type="ECO:0000313" key="6">
    <source>
        <dbReference type="Proteomes" id="UP000886885"/>
    </source>
</evidence>
<feature type="transmembrane region" description="Helical" evidence="4">
    <location>
        <begin position="80"/>
        <end position="104"/>
    </location>
</feature>
<comment type="caution">
    <text evidence="5">The sequence shown here is derived from an EMBL/GenBank/DDBJ whole genome shotgun (WGS) entry which is preliminary data.</text>
</comment>
<proteinExistence type="predicted"/>
<organism evidence="5 6">
    <name type="scientific">Populus tomentosa</name>
    <name type="common">Chinese white poplar</name>
    <dbReference type="NCBI Taxonomy" id="118781"/>
    <lineage>
        <taxon>Eukaryota</taxon>
        <taxon>Viridiplantae</taxon>
        <taxon>Streptophyta</taxon>
        <taxon>Embryophyta</taxon>
        <taxon>Tracheophyta</taxon>
        <taxon>Spermatophyta</taxon>
        <taxon>Magnoliopsida</taxon>
        <taxon>eudicotyledons</taxon>
        <taxon>Gunneridae</taxon>
        <taxon>Pentapetalae</taxon>
        <taxon>rosids</taxon>
        <taxon>fabids</taxon>
        <taxon>Malpighiales</taxon>
        <taxon>Salicaceae</taxon>
        <taxon>Saliceae</taxon>
        <taxon>Populus</taxon>
    </lineage>
</organism>
<dbReference type="GO" id="GO:0012505">
    <property type="term" value="C:endomembrane system"/>
    <property type="evidence" value="ECO:0007669"/>
    <property type="project" value="UniProtKB-SubCell"/>
</dbReference>
<evidence type="ECO:0000313" key="5">
    <source>
        <dbReference type="EMBL" id="KAG6758576.1"/>
    </source>
</evidence>
<reference evidence="5" key="1">
    <citation type="journal article" date="2020" name="bioRxiv">
        <title>Hybrid origin of Populus tomentosa Carr. identified through genome sequencing and phylogenomic analysis.</title>
        <authorList>
            <person name="An X."/>
            <person name="Gao K."/>
            <person name="Chen Z."/>
            <person name="Li J."/>
            <person name="Yang X."/>
            <person name="Yang X."/>
            <person name="Zhou J."/>
            <person name="Guo T."/>
            <person name="Zhao T."/>
            <person name="Huang S."/>
            <person name="Miao D."/>
            <person name="Khan W.U."/>
            <person name="Rao P."/>
            <person name="Ye M."/>
            <person name="Lei B."/>
            <person name="Liao W."/>
            <person name="Wang J."/>
            <person name="Ji L."/>
            <person name="Li Y."/>
            <person name="Guo B."/>
            <person name="Mustafa N.S."/>
            <person name="Li S."/>
            <person name="Yun Q."/>
            <person name="Keller S.R."/>
            <person name="Mao J."/>
            <person name="Zhang R."/>
            <person name="Strauss S.H."/>
        </authorList>
    </citation>
    <scope>NUCLEOTIDE SEQUENCE</scope>
    <source>
        <strain evidence="5">GM15</strain>
        <tissue evidence="5">Leaf</tissue>
    </source>
</reference>
<keyword evidence="4" id="KW-1133">Transmembrane helix</keyword>